<dbReference type="PROSITE" id="PS01125">
    <property type="entry name" value="ROK"/>
    <property type="match status" value="1"/>
</dbReference>
<evidence type="ECO:0000313" key="3">
    <source>
        <dbReference type="EMBL" id="RIH89841.1"/>
    </source>
</evidence>
<organism evidence="3 4">
    <name type="scientific">Calidithermus roseus</name>
    <dbReference type="NCBI Taxonomy" id="1644118"/>
    <lineage>
        <taxon>Bacteria</taxon>
        <taxon>Thermotogati</taxon>
        <taxon>Deinococcota</taxon>
        <taxon>Deinococci</taxon>
        <taxon>Thermales</taxon>
        <taxon>Thermaceae</taxon>
        <taxon>Calidithermus</taxon>
    </lineage>
</organism>
<comment type="similarity">
    <text evidence="1">Belongs to the ROK (NagC/XylR) family.</text>
</comment>
<feature type="domain" description="HTH iclR-type" evidence="2">
    <location>
        <begin position="20"/>
        <end position="59"/>
    </location>
</feature>
<dbReference type="InterPro" id="IPR036390">
    <property type="entry name" value="WH_DNA-bd_sf"/>
</dbReference>
<dbReference type="InterPro" id="IPR043129">
    <property type="entry name" value="ATPase_NBD"/>
</dbReference>
<accession>A0A399F5F0</accession>
<dbReference type="Proteomes" id="UP000265341">
    <property type="component" value="Unassembled WGS sequence"/>
</dbReference>
<evidence type="ECO:0000256" key="1">
    <source>
        <dbReference type="ARBA" id="ARBA00006479"/>
    </source>
</evidence>
<dbReference type="AlphaFoldDB" id="A0A399F5F0"/>
<dbReference type="Gene3D" id="3.30.420.40">
    <property type="match status" value="2"/>
</dbReference>
<gene>
    <name evidence="3" type="primary">nagC_1</name>
    <name evidence="3" type="ORF">Mrose_00066</name>
</gene>
<evidence type="ECO:0000313" key="4">
    <source>
        <dbReference type="Proteomes" id="UP000265341"/>
    </source>
</evidence>
<dbReference type="EMBL" id="QWLA01000001">
    <property type="protein sequence ID" value="RIH89841.1"/>
    <property type="molecule type" value="Genomic_DNA"/>
</dbReference>
<name>A0A399F5F0_9DEIN</name>
<dbReference type="InterPro" id="IPR005471">
    <property type="entry name" value="Tscrpt_reg_IclR_N"/>
</dbReference>
<dbReference type="PANTHER" id="PTHR18964:SF149">
    <property type="entry name" value="BIFUNCTIONAL UDP-N-ACETYLGLUCOSAMINE 2-EPIMERASE_N-ACETYLMANNOSAMINE KINASE"/>
    <property type="match status" value="1"/>
</dbReference>
<dbReference type="Pfam" id="PF00480">
    <property type="entry name" value="ROK"/>
    <property type="match status" value="1"/>
</dbReference>
<dbReference type="Gene3D" id="1.10.10.10">
    <property type="entry name" value="Winged helix-like DNA-binding domain superfamily/Winged helix DNA-binding domain"/>
    <property type="match status" value="1"/>
</dbReference>
<sequence length="395" mass="42532">MPHHPLLDQQAIKRQNRRLLLETVRRRGPSSRAELARELGLTKSTVSSLTQELIGEGLLSEGTLQASGTGRPGILLELRPQGALALGVELGVKNTVVIVLDLGSQTRQLLEWSEPADVPLPQRLEHIAQQIQQHIPQREHFLGLGLTVPGVVRDDQTLTYAPGPGWRDAKPGQQLQQLLGLPVIVQNDANASALGETFWGESHSPLAYVMLGTGLGTGLVVEGQVYRGRYGAAGELGHWKNHANQPCSCGRSGCLETELSLRALELHFRSLSQRSEDFWGILELARAGYEHALASLEALGNQLGRFIANLAVAFDPAVVVLGGAGAEAWQWLEAPTRKRLSELAFIPEHACLPIRPSAFGHLAPAMGAAALVLQRFLANGGVRDGNPPISPRALG</sequence>
<evidence type="ECO:0000259" key="2">
    <source>
        <dbReference type="Pfam" id="PF09339"/>
    </source>
</evidence>
<dbReference type="GO" id="GO:0006355">
    <property type="term" value="P:regulation of DNA-templated transcription"/>
    <property type="evidence" value="ECO:0007669"/>
    <property type="project" value="InterPro"/>
</dbReference>
<dbReference type="GO" id="GO:0003677">
    <property type="term" value="F:DNA binding"/>
    <property type="evidence" value="ECO:0007669"/>
    <property type="project" value="InterPro"/>
</dbReference>
<dbReference type="Pfam" id="PF09339">
    <property type="entry name" value="HTH_IclR"/>
    <property type="match status" value="1"/>
</dbReference>
<reference evidence="3 4" key="1">
    <citation type="submission" date="2018-08" db="EMBL/GenBank/DDBJ databases">
        <title>Meiothermus roseus NBRC 110900 genome sequencing project.</title>
        <authorList>
            <person name="Da Costa M.S."/>
            <person name="Albuquerque L."/>
            <person name="Raposo P."/>
            <person name="Froufe H.J.C."/>
            <person name="Barroso C.S."/>
            <person name="Egas C."/>
        </authorList>
    </citation>
    <scope>NUCLEOTIDE SEQUENCE [LARGE SCALE GENOMIC DNA]</scope>
    <source>
        <strain evidence="3 4">NBRC 110900</strain>
    </source>
</reference>
<comment type="caution">
    <text evidence="3">The sequence shown here is derived from an EMBL/GenBank/DDBJ whole genome shotgun (WGS) entry which is preliminary data.</text>
</comment>
<dbReference type="SUPFAM" id="SSF53067">
    <property type="entry name" value="Actin-like ATPase domain"/>
    <property type="match status" value="1"/>
</dbReference>
<dbReference type="PANTHER" id="PTHR18964">
    <property type="entry name" value="ROK (REPRESSOR, ORF, KINASE) FAMILY"/>
    <property type="match status" value="1"/>
</dbReference>
<dbReference type="InterPro" id="IPR049874">
    <property type="entry name" value="ROK_cs"/>
</dbReference>
<proteinExistence type="inferred from homology"/>
<dbReference type="SUPFAM" id="SSF46785">
    <property type="entry name" value="Winged helix' DNA-binding domain"/>
    <property type="match status" value="1"/>
</dbReference>
<dbReference type="InterPro" id="IPR000600">
    <property type="entry name" value="ROK"/>
</dbReference>
<dbReference type="InterPro" id="IPR036388">
    <property type="entry name" value="WH-like_DNA-bd_sf"/>
</dbReference>
<protein>
    <submittedName>
        <fullName evidence="3">N-acetylglucosamine repressor</fullName>
    </submittedName>
</protein>
<keyword evidence="4" id="KW-1185">Reference proteome</keyword>